<dbReference type="Proteomes" id="UP000280960">
    <property type="component" value="Chromosome"/>
</dbReference>
<keyword evidence="2" id="KW-0731">Sigma factor</keyword>
<feature type="domain" description="RNA polymerase sigma-70 region 4" evidence="5">
    <location>
        <begin position="85"/>
        <end position="133"/>
    </location>
</feature>
<evidence type="ECO:0000313" key="7">
    <source>
        <dbReference type="Proteomes" id="UP000280960"/>
    </source>
</evidence>
<dbReference type="SUPFAM" id="SSF88659">
    <property type="entry name" value="Sigma3 and sigma4 domains of RNA polymerase sigma factors"/>
    <property type="match status" value="1"/>
</dbReference>
<name>A0A3G2R1N3_9FIRM</name>
<dbReference type="NCBIfam" id="TIGR02937">
    <property type="entry name" value="sigma70-ECF"/>
    <property type="match status" value="1"/>
</dbReference>
<dbReference type="InterPro" id="IPR014284">
    <property type="entry name" value="RNA_pol_sigma-70_dom"/>
</dbReference>
<keyword evidence="4" id="KW-0804">Transcription</keyword>
<dbReference type="Pfam" id="PF04545">
    <property type="entry name" value="Sigma70_r4"/>
    <property type="match status" value="1"/>
</dbReference>
<dbReference type="KEGG" id="bacg:D2962_00980"/>
<dbReference type="InterPro" id="IPR007630">
    <property type="entry name" value="RNA_pol_sigma70_r4"/>
</dbReference>
<dbReference type="PANTHER" id="PTHR30385">
    <property type="entry name" value="SIGMA FACTOR F FLAGELLAR"/>
    <property type="match status" value="1"/>
</dbReference>
<reference evidence="6 7" key="1">
    <citation type="submission" date="2018-10" db="EMBL/GenBank/DDBJ databases">
        <authorList>
            <person name="Zhang X."/>
        </authorList>
    </citation>
    <scope>NUCLEOTIDE SEQUENCE [LARGE SCALE GENOMIC DNA]</scope>
    <source>
        <strain evidence="6 7">SK-G1</strain>
    </source>
</reference>
<accession>A0A3G2R1N3</accession>
<dbReference type="GO" id="GO:0003677">
    <property type="term" value="F:DNA binding"/>
    <property type="evidence" value="ECO:0007669"/>
    <property type="project" value="UniProtKB-KW"/>
</dbReference>
<evidence type="ECO:0000256" key="1">
    <source>
        <dbReference type="ARBA" id="ARBA00023015"/>
    </source>
</evidence>
<dbReference type="CDD" id="cd06171">
    <property type="entry name" value="Sigma70_r4"/>
    <property type="match status" value="1"/>
</dbReference>
<evidence type="ECO:0000313" key="6">
    <source>
        <dbReference type="EMBL" id="AYO29364.1"/>
    </source>
</evidence>
<keyword evidence="7" id="KW-1185">Reference proteome</keyword>
<evidence type="ECO:0000256" key="3">
    <source>
        <dbReference type="ARBA" id="ARBA00023125"/>
    </source>
</evidence>
<evidence type="ECO:0000256" key="2">
    <source>
        <dbReference type="ARBA" id="ARBA00023082"/>
    </source>
</evidence>
<dbReference type="GO" id="GO:0006352">
    <property type="term" value="P:DNA-templated transcription initiation"/>
    <property type="evidence" value="ECO:0007669"/>
    <property type="project" value="InterPro"/>
</dbReference>
<gene>
    <name evidence="6" type="ORF">D2962_00980</name>
</gene>
<dbReference type="RefSeq" id="WP_120767196.1">
    <property type="nucleotide sequence ID" value="NZ_CP033169.1"/>
</dbReference>
<organism evidence="6 7">
    <name type="scientific">Biomaibacter acetigenes</name>
    <dbReference type="NCBI Taxonomy" id="2316383"/>
    <lineage>
        <taxon>Bacteria</taxon>
        <taxon>Bacillati</taxon>
        <taxon>Bacillota</taxon>
        <taxon>Clostridia</taxon>
        <taxon>Thermosediminibacterales</taxon>
        <taxon>Tepidanaerobacteraceae</taxon>
        <taxon>Biomaibacter</taxon>
    </lineage>
</organism>
<dbReference type="GO" id="GO:0016987">
    <property type="term" value="F:sigma factor activity"/>
    <property type="evidence" value="ECO:0007669"/>
    <property type="project" value="UniProtKB-KW"/>
</dbReference>
<keyword evidence="3" id="KW-0238">DNA-binding</keyword>
<keyword evidence="1" id="KW-0805">Transcription regulation</keyword>
<dbReference type="PANTHER" id="PTHR30385:SF4">
    <property type="entry name" value="RNA POLYMERASE SIGMA-E FACTOR"/>
    <property type="match status" value="1"/>
</dbReference>
<evidence type="ECO:0000256" key="4">
    <source>
        <dbReference type="ARBA" id="ARBA00023163"/>
    </source>
</evidence>
<dbReference type="AlphaFoldDB" id="A0A3G2R1N3"/>
<dbReference type="InterPro" id="IPR013324">
    <property type="entry name" value="RNA_pol_sigma_r3/r4-like"/>
</dbReference>
<evidence type="ECO:0000259" key="5">
    <source>
        <dbReference type="Pfam" id="PF04545"/>
    </source>
</evidence>
<proteinExistence type="predicted"/>
<protein>
    <submittedName>
        <fullName evidence="6">Sigma-70 family RNA polymerase sigma factor</fullName>
    </submittedName>
</protein>
<dbReference type="Gene3D" id="1.20.140.160">
    <property type="match status" value="1"/>
</dbReference>
<sequence length="141" mass="16501">MVSYLSEIFEDDPEEARITSWYITGIKHEVLRIAKKRQNLKQHEVLILNKPIDDSEGESIEMIDTIADSSNTVSKIEEKIDIEQVLSHLTFKQQKVIKMIFLQEKTEKEVAEKLRISQPAVHRIKNRALRTMKGYMKKCMN</sequence>
<dbReference type="EMBL" id="CP033169">
    <property type="protein sequence ID" value="AYO29364.1"/>
    <property type="molecule type" value="Genomic_DNA"/>
</dbReference>